<dbReference type="Proteomes" id="UP000274920">
    <property type="component" value="Unassembled WGS sequence"/>
</dbReference>
<comment type="caution">
    <text evidence="2">The sequence shown here is derived from an EMBL/GenBank/DDBJ whole genome shotgun (WGS) entry which is preliminary data.</text>
</comment>
<name>A0A426DKW1_9FIRM</name>
<keyword evidence="3" id="KW-1185">Reference proteome</keyword>
<evidence type="ECO:0000256" key="1">
    <source>
        <dbReference type="SAM" id="SignalP"/>
    </source>
</evidence>
<keyword evidence="1" id="KW-0732">Signal</keyword>
<dbReference type="PANTHER" id="PTHR43649">
    <property type="entry name" value="ARABINOSE-BINDING PROTEIN-RELATED"/>
    <property type="match status" value="1"/>
</dbReference>
<dbReference type="Gene3D" id="3.40.190.10">
    <property type="entry name" value="Periplasmic binding protein-like II"/>
    <property type="match status" value="1"/>
</dbReference>
<protein>
    <submittedName>
        <fullName evidence="2">Carbohydrate ABC transporter substrate-binding protein</fullName>
    </submittedName>
</protein>
<dbReference type="InterPro" id="IPR050490">
    <property type="entry name" value="Bact_solute-bd_prot1"/>
</dbReference>
<feature type="chain" id="PRO_5038797477" evidence="1">
    <location>
        <begin position="33"/>
        <end position="747"/>
    </location>
</feature>
<evidence type="ECO:0000313" key="2">
    <source>
        <dbReference type="EMBL" id="RRK33385.1"/>
    </source>
</evidence>
<dbReference type="InterPro" id="IPR006059">
    <property type="entry name" value="SBP"/>
</dbReference>
<dbReference type="PANTHER" id="PTHR43649:SF12">
    <property type="entry name" value="DIACETYLCHITOBIOSE BINDING PROTEIN DASA"/>
    <property type="match status" value="1"/>
</dbReference>
<feature type="signal peptide" evidence="1">
    <location>
        <begin position="1"/>
        <end position="32"/>
    </location>
</feature>
<evidence type="ECO:0000313" key="3">
    <source>
        <dbReference type="Proteomes" id="UP000274920"/>
    </source>
</evidence>
<organism evidence="2 3">
    <name type="scientific">Schaedlerella arabinosiphila</name>
    <dbReference type="NCBI Taxonomy" id="2044587"/>
    <lineage>
        <taxon>Bacteria</taxon>
        <taxon>Bacillati</taxon>
        <taxon>Bacillota</taxon>
        <taxon>Clostridia</taxon>
        <taxon>Lachnospirales</taxon>
        <taxon>Lachnospiraceae</taxon>
        <taxon>Schaedlerella</taxon>
    </lineage>
</organism>
<accession>A0A426DKW1</accession>
<gene>
    <name evidence="2" type="ORF">EBB54_20075</name>
</gene>
<dbReference type="SUPFAM" id="SSF53850">
    <property type="entry name" value="Periplasmic binding protein-like II"/>
    <property type="match status" value="1"/>
</dbReference>
<reference evidence="2" key="1">
    <citation type="submission" date="2018-10" db="EMBL/GenBank/DDBJ databases">
        <title>Schaedlerella arabinophila gen. nov. sp. nov., isolated from the mouse intestinal tract and comparative analysis with the genome of the closely related altered Schaedler flora strain ASF502.</title>
        <authorList>
            <person name="Miyake S."/>
            <person name="Soh M."/>
            <person name="Seedorf H."/>
        </authorList>
    </citation>
    <scope>NUCLEOTIDE SEQUENCE [LARGE SCALE GENOMIC DNA]</scope>
    <source>
        <strain evidence="2">DSM 106076</strain>
    </source>
</reference>
<dbReference type="AlphaFoldDB" id="A0A426DKW1"/>
<dbReference type="EMBL" id="RHJS01000002">
    <property type="protein sequence ID" value="RRK33385.1"/>
    <property type="molecule type" value="Genomic_DNA"/>
</dbReference>
<proteinExistence type="predicted"/>
<sequence>MTQKISPIKKKKRGRFLASVLLLALTISSLPGCSKSSGADSSGDSGTASAKGRYIEEDMELPLGDGEEVLSLGQTKEGAPILFSSVNNAQVNRYEYDGKKWNQTSLDWLGQIFTAQNAVPMEVQETAGGVQYIRGMSDDGMTHIARGGEGESGEELQIPYLSQDTGMGFPIVTGFTVDGAGNYWLQIPYQAAAAVIDKETLEMLEEIATVQNFSMMNRLIFSGNGTVAVNTEDNIYTVYEENRQPQGTLSVKKKGQACMCSDDEHWYIISEEGITRLTVGNDAQEVIMDGGLGAMGSTVNTVMGAVRGNEDDFYVLYYQEKAGTYSLKRYVFDPEAIAVPEHTLQVFGLSDSDTVREAAIGFQKSRPDVKVEFITSGKQYGEITSDDIRTLNTELLGGKGADVLLLDGLPMDAYMEKGILADLSETAEAIMESDTYLEEILKNTASKEGKIYGIPIKFTAPILFGNEDVKKALASLDSLKAFLEQDPQASVFGLADKDYIRDFLFQLYQDDIFTADGKVDQEKLASLLELAGKITVNAKASLFEEDGREDEEDYVKNPFINSGFSTLIKHPEGATTTDIACLADMMLPYTVMRQENLTPESVQGFYQPRGVVGINQNTAQMEIAEEFVKYLFSQEVQSAQLDDGFPVLEAALQDKKREAESDYAANYYMMSSWDFGGEKIELEAGFPTAEEVGAFIQMCGTLTRPAKQERIIWNLYQEEADQYLEGAVDAKTAAKNIARKVDTYLAE</sequence>
<dbReference type="RefSeq" id="WP_125128648.1">
    <property type="nucleotide sequence ID" value="NZ_RHJS01000002.1"/>
</dbReference>
<dbReference type="Pfam" id="PF13416">
    <property type="entry name" value="SBP_bac_8"/>
    <property type="match status" value="1"/>
</dbReference>